<evidence type="ECO:0000256" key="6">
    <source>
        <dbReference type="RuleBase" id="RU363076"/>
    </source>
</evidence>
<proteinExistence type="inferred from homology"/>
<comment type="similarity">
    <text evidence="2 6">Belongs to the SURF1 family.</text>
</comment>
<dbReference type="EMBL" id="BMEM01000001">
    <property type="protein sequence ID" value="GGF47857.1"/>
    <property type="molecule type" value="Genomic_DNA"/>
</dbReference>
<gene>
    <name evidence="7" type="ORF">GCM10011366_14580</name>
</gene>
<keyword evidence="3 6" id="KW-0812">Transmembrane</keyword>
<name>A0A917BJ46_9MICO</name>
<evidence type="ECO:0000256" key="4">
    <source>
        <dbReference type="ARBA" id="ARBA00022989"/>
    </source>
</evidence>
<comment type="caution">
    <text evidence="7">The sequence shown here is derived from an EMBL/GenBank/DDBJ whole genome shotgun (WGS) entry which is preliminary data.</text>
</comment>
<sequence>MLGVLRRPRWVGYLVLGVLFGILTANLGLWQWHRHESKVERRTLIEANYDAAPVAVTTLLPDPEGTFPTAEQWRRVEARGRYAPELQHLVRNRPHEGVYGYEVLVPLLLDDGTALVVDRGWVRNAATAATLPEVPVAPEGTIDVTGWLRPGEPDLGRDLPAGQVASIDLPRLEESTGLDVLPGYAVLDTEVPAPPTRPEPLGRPSTALGSHFAYALQWWLTVPVGVILVLVMARQTARDEAVERDGHGSVAAPVRPRKVRIWDEEDA</sequence>
<dbReference type="Pfam" id="PF02104">
    <property type="entry name" value="SURF1"/>
    <property type="match status" value="1"/>
</dbReference>
<dbReference type="PROSITE" id="PS50895">
    <property type="entry name" value="SURF1"/>
    <property type="match status" value="1"/>
</dbReference>
<dbReference type="CDD" id="cd06662">
    <property type="entry name" value="SURF1"/>
    <property type="match status" value="1"/>
</dbReference>
<reference evidence="7" key="1">
    <citation type="journal article" date="2014" name="Int. J. Syst. Evol. Microbiol.">
        <title>Complete genome sequence of Corynebacterium casei LMG S-19264T (=DSM 44701T), isolated from a smear-ripened cheese.</title>
        <authorList>
            <consortium name="US DOE Joint Genome Institute (JGI-PGF)"/>
            <person name="Walter F."/>
            <person name="Albersmeier A."/>
            <person name="Kalinowski J."/>
            <person name="Ruckert C."/>
        </authorList>
    </citation>
    <scope>NUCLEOTIDE SEQUENCE</scope>
    <source>
        <strain evidence="7">CGMCC 1.12160</strain>
    </source>
</reference>
<protein>
    <recommendedName>
        <fullName evidence="6">SURF1-like protein</fullName>
    </recommendedName>
</protein>
<comment type="subcellular location">
    <subcellularLocation>
        <location evidence="6">Cell membrane</location>
        <topology evidence="6">Multi-pass membrane protein</topology>
    </subcellularLocation>
    <subcellularLocation>
        <location evidence="1">Membrane</location>
    </subcellularLocation>
</comment>
<dbReference type="AlphaFoldDB" id="A0A917BJ46"/>
<keyword evidence="5 6" id="KW-0472">Membrane</keyword>
<accession>A0A917BJ46</accession>
<reference evidence="7" key="2">
    <citation type="submission" date="2020-09" db="EMBL/GenBank/DDBJ databases">
        <authorList>
            <person name="Sun Q."/>
            <person name="Zhou Y."/>
        </authorList>
    </citation>
    <scope>NUCLEOTIDE SEQUENCE</scope>
    <source>
        <strain evidence="7">CGMCC 1.12160</strain>
    </source>
</reference>
<evidence type="ECO:0000313" key="8">
    <source>
        <dbReference type="Proteomes" id="UP000605670"/>
    </source>
</evidence>
<comment type="caution">
    <text evidence="6">Lacks conserved residue(s) required for the propagation of feature annotation.</text>
</comment>
<dbReference type="Proteomes" id="UP000605670">
    <property type="component" value="Unassembled WGS sequence"/>
</dbReference>
<dbReference type="PANTHER" id="PTHR23427:SF2">
    <property type="entry name" value="SURFEIT LOCUS PROTEIN 1"/>
    <property type="match status" value="1"/>
</dbReference>
<feature type="transmembrane region" description="Helical" evidence="6">
    <location>
        <begin position="12"/>
        <end position="32"/>
    </location>
</feature>
<dbReference type="GO" id="GO:0005886">
    <property type="term" value="C:plasma membrane"/>
    <property type="evidence" value="ECO:0007669"/>
    <property type="project" value="UniProtKB-SubCell"/>
</dbReference>
<keyword evidence="4 6" id="KW-1133">Transmembrane helix</keyword>
<keyword evidence="8" id="KW-1185">Reference proteome</keyword>
<evidence type="ECO:0000256" key="3">
    <source>
        <dbReference type="ARBA" id="ARBA00022692"/>
    </source>
</evidence>
<keyword evidence="6" id="KW-1003">Cell membrane</keyword>
<evidence type="ECO:0000256" key="5">
    <source>
        <dbReference type="ARBA" id="ARBA00023136"/>
    </source>
</evidence>
<evidence type="ECO:0000313" key="7">
    <source>
        <dbReference type="EMBL" id="GGF47857.1"/>
    </source>
</evidence>
<organism evidence="7 8">
    <name type="scientific">Ornithinimicrobium tianjinense</name>
    <dbReference type="NCBI Taxonomy" id="1195761"/>
    <lineage>
        <taxon>Bacteria</taxon>
        <taxon>Bacillati</taxon>
        <taxon>Actinomycetota</taxon>
        <taxon>Actinomycetes</taxon>
        <taxon>Micrococcales</taxon>
        <taxon>Ornithinimicrobiaceae</taxon>
        <taxon>Ornithinimicrobium</taxon>
    </lineage>
</organism>
<dbReference type="InterPro" id="IPR045214">
    <property type="entry name" value="Surf1/Surf4"/>
</dbReference>
<evidence type="ECO:0000256" key="1">
    <source>
        <dbReference type="ARBA" id="ARBA00004370"/>
    </source>
</evidence>
<evidence type="ECO:0000256" key="2">
    <source>
        <dbReference type="ARBA" id="ARBA00007165"/>
    </source>
</evidence>
<dbReference type="PANTHER" id="PTHR23427">
    <property type="entry name" value="SURFEIT LOCUS PROTEIN"/>
    <property type="match status" value="1"/>
</dbReference>
<dbReference type="InterPro" id="IPR002994">
    <property type="entry name" value="Surf1/Shy1"/>
</dbReference>